<evidence type="ECO:0000256" key="10">
    <source>
        <dbReference type="ARBA" id="ARBA00023125"/>
    </source>
</evidence>
<evidence type="ECO:0000256" key="14">
    <source>
        <dbReference type="ARBA" id="ARBA00093297"/>
    </source>
</evidence>
<evidence type="ECO:0000256" key="7">
    <source>
        <dbReference type="ARBA" id="ARBA00022801"/>
    </source>
</evidence>
<evidence type="ECO:0000256" key="15">
    <source>
        <dbReference type="HAMAP-Rule" id="MF_04000"/>
    </source>
</evidence>
<dbReference type="PROSITE" id="PS51206">
    <property type="entry name" value="SF3_HELICASE_1"/>
    <property type="match status" value="1"/>
</dbReference>
<dbReference type="InterPro" id="IPR001177">
    <property type="entry name" value="PPV_DNA_helicase_E1_C"/>
</dbReference>
<dbReference type="InterPro" id="IPR046935">
    <property type="entry name" value="PPV_E1_DBD_sf"/>
</dbReference>
<evidence type="ECO:0000256" key="12">
    <source>
        <dbReference type="ARBA" id="ARBA00034617"/>
    </source>
</evidence>
<proteinExistence type="inferred from homology"/>
<evidence type="ECO:0000259" key="18">
    <source>
        <dbReference type="PROSITE" id="PS51206"/>
    </source>
</evidence>
<keyword evidence="15" id="KW-0832">Ubl conjugation</keyword>
<feature type="domain" description="SF3 helicase" evidence="18">
    <location>
        <begin position="401"/>
        <end position="551"/>
    </location>
</feature>
<dbReference type="GO" id="GO:0005524">
    <property type="term" value="F:ATP binding"/>
    <property type="evidence" value="ECO:0007669"/>
    <property type="project" value="UniProtKB-UniRule"/>
</dbReference>
<feature type="short sequence motif" description="Nuclear localization signal" evidence="15">
    <location>
        <begin position="76"/>
        <end position="78"/>
    </location>
</feature>
<dbReference type="GO" id="GO:0016887">
    <property type="term" value="F:ATP hydrolysis activity"/>
    <property type="evidence" value="ECO:0007669"/>
    <property type="project" value="RHEA"/>
</dbReference>
<dbReference type="InterPro" id="IPR027417">
    <property type="entry name" value="P-loop_NTPase"/>
</dbReference>
<organism evidence="19 20">
    <name type="scientific">Enhydra lutris papillomavirus 1</name>
    <dbReference type="NCBI Taxonomy" id="1472717"/>
    <lineage>
        <taxon>Viruses</taxon>
        <taxon>Monodnaviria</taxon>
        <taxon>Shotokuvirae</taxon>
        <taxon>Cossaviricota</taxon>
        <taxon>Papovaviricetes</taxon>
        <taxon>Zurhausenvirales</taxon>
        <taxon>Papillomaviridae</taxon>
        <taxon>Firstpapillomavirinae</taxon>
        <taxon>Lambdapapillomavirus</taxon>
        <taxon>Lambdapapillomavirus 4</taxon>
    </lineage>
</organism>
<comment type="catalytic activity">
    <reaction evidence="13 15 16">
        <text>ATP + H2O = ADP + phosphate + H(+)</text>
        <dbReference type="Rhea" id="RHEA:13065"/>
        <dbReference type="ChEBI" id="CHEBI:15377"/>
        <dbReference type="ChEBI" id="CHEBI:15378"/>
        <dbReference type="ChEBI" id="CHEBI:30616"/>
        <dbReference type="ChEBI" id="CHEBI:43474"/>
        <dbReference type="ChEBI" id="CHEBI:456216"/>
        <dbReference type="EC" id="5.6.2.4"/>
    </reaction>
</comment>
<dbReference type="InterPro" id="IPR046832">
    <property type="entry name" value="PPV_E1_DBD"/>
</dbReference>
<evidence type="ECO:0000256" key="13">
    <source>
        <dbReference type="ARBA" id="ARBA00048988"/>
    </source>
</evidence>
<feature type="region of interest" description="Disordered" evidence="17">
    <location>
        <begin position="574"/>
        <end position="596"/>
    </location>
</feature>
<dbReference type="Gene3D" id="1.10.10.510">
    <property type="entry name" value="Zinc finger, large T-antigen D1 domain"/>
    <property type="match status" value="1"/>
</dbReference>
<dbReference type="GeneID" id="18982972"/>
<dbReference type="Gene3D" id="3.40.1310.10">
    <property type="match status" value="1"/>
</dbReference>
<name>W8S105_9PAPI</name>
<gene>
    <name evidence="15 19" type="primary">E1</name>
    <name evidence="19" type="ORF">ElPV1gp3</name>
</gene>
<dbReference type="Gene3D" id="3.40.50.300">
    <property type="entry name" value="P-loop containing nucleotide triphosphate hydrolases"/>
    <property type="match status" value="1"/>
</dbReference>
<reference evidence="19 20" key="1">
    <citation type="submission" date="2014-02" db="EMBL/GenBank/DDBJ databases">
        <title>Oral lesions caused by Enhydra lutris papillomavirus 1 in Southern sea otters.</title>
        <authorList>
            <person name="Ng T.F.F."/>
            <person name="Miller M."/>
            <person name="Kondov N.O."/>
            <person name="Puget B."/>
            <person name="Dodd E."/>
            <person name="Delwart E."/>
        </authorList>
    </citation>
    <scope>NUCLEOTIDE SEQUENCE [LARGE SCALE GENOMIC DNA]</scope>
    <source>
        <strain evidence="19">6898-13</strain>
    </source>
</reference>
<evidence type="ECO:0000256" key="17">
    <source>
        <dbReference type="SAM" id="MobiDB-lite"/>
    </source>
</evidence>
<sequence>MADNEGTVHEDLSEWVLLEAECSDNENDDLEQFAGTSSDVSDLVDNASVAEDQVLSLQLFRQQEERDTEEHIAQLKRKYASQSPQSTGVDSLSPHLEKISITPRKCKKAKKQLNWNSDSGLGTSQYEADDIAETQVEPRAEGAENGAEALFKSKNQKAFSYHKFKESFGLSFTELTRAFQSDKTCSVDWVVCVLYMPESRSEAAKTLLQDQCTYVFFCQIGVCTLMMLSFKNQKNRETLFKSLKSLLRVRDSQLMADPPRTRSAACALYWYKKGMSQCSFTHGTLPDWIAKQTLLDHQFGAEKPFDLSVMIQWAYDNNHVEESQIAYHYALLAETNSNAAAFLNSNSQAKMVRDCATMVRYYKKAEMQRMSMSEWIFKCCTSAAQDGDWKEVVKFLRFQGIEFISFIASFKQFLRGVPKKNCLVFWGPPNTGKSMFCTSLLNFLKGKVISYVNSKSQFWLQPLSEAKIGLLDDATKPCWDYFDTYMRNALDGNAVSIDCKHKAPLQLKCPPLLVTTNVDVHADERWKYLRSRISCFCFGCEFPFLDDGSPGFKLNDESWASFFTRFWTHLELSDQEDEGDDGDTQPSLKLCTRGPP</sequence>
<keyword evidence="9 15" id="KW-0067">ATP-binding</keyword>
<feature type="modified residue" description="Phosphoserine; by host" evidence="15">
    <location>
        <position position="93"/>
    </location>
</feature>
<feature type="region of interest" description="Disordered" evidence="17">
    <location>
        <begin position="68"/>
        <end position="94"/>
    </location>
</feature>
<comment type="subunit">
    <text evidence="15">Can form hexamers. Interacts with E2 protein; this interaction increases E1 DNA binding specificity. Interacts with host DNA polymerase subunit POLA2. Interacts with host single stranded DNA-binding protein RPA1. Interacts with host TOP1; this interaction stimulates the enzymatic activity of TOP1.</text>
</comment>
<comment type="caution">
    <text evidence="15">Lacks conserved residue(s) required for the propagation of feature annotation.</text>
</comment>
<evidence type="ECO:0000256" key="4">
    <source>
        <dbReference type="ARBA" id="ARBA00022562"/>
    </source>
</evidence>
<dbReference type="InterPro" id="IPR014000">
    <property type="entry name" value="PPV_DNA_helicase_E1_N"/>
</dbReference>
<keyword evidence="4 15" id="KW-1048">Host nucleus</keyword>
<dbReference type="GO" id="GO:0006260">
    <property type="term" value="P:DNA replication"/>
    <property type="evidence" value="ECO:0007669"/>
    <property type="project" value="UniProtKB-UniRule"/>
</dbReference>
<feature type="modified residue" description="Phosphoserine; by host" evidence="15">
    <location>
        <position position="83"/>
    </location>
</feature>
<feature type="binding site" evidence="15">
    <location>
        <begin position="427"/>
        <end position="434"/>
    </location>
    <ligand>
        <name>ATP</name>
        <dbReference type="ChEBI" id="CHEBI:30616"/>
    </ligand>
</feature>
<evidence type="ECO:0000256" key="2">
    <source>
        <dbReference type="ARBA" id="ARBA00022518"/>
    </source>
</evidence>
<evidence type="ECO:0000256" key="6">
    <source>
        <dbReference type="ARBA" id="ARBA00022741"/>
    </source>
</evidence>
<evidence type="ECO:0000256" key="16">
    <source>
        <dbReference type="PIRNR" id="PIRNR003383"/>
    </source>
</evidence>
<dbReference type="HAMAP" id="MF_04000">
    <property type="entry name" value="PPV_E1"/>
    <property type="match status" value="1"/>
</dbReference>
<dbReference type="RefSeq" id="YP_009021865.1">
    <property type="nucleotide sequence ID" value="NC_023873.1"/>
</dbReference>
<dbReference type="KEGG" id="vg:18982972"/>
<keyword evidence="6 15" id="KW-0547">Nucleotide-binding</keyword>
<dbReference type="EMBL" id="KJ410351">
    <property type="protein sequence ID" value="AHL83544.1"/>
    <property type="molecule type" value="Genomic_DNA"/>
</dbReference>
<evidence type="ECO:0000256" key="1">
    <source>
        <dbReference type="ARBA" id="ARBA00004147"/>
    </source>
</evidence>
<comment type="PTM">
    <text evidence="15">Phosphorylated.</text>
</comment>
<dbReference type="SUPFAM" id="SSF52540">
    <property type="entry name" value="P-loop containing nucleoside triphosphate hydrolases"/>
    <property type="match status" value="1"/>
</dbReference>
<dbReference type="InterPro" id="IPR014015">
    <property type="entry name" value="Helicase_SF3_DNA-vir"/>
</dbReference>
<accession>W8S105</accession>
<feature type="cross-link" description="Glycyl lysine isopeptide (Lys-Gly) (interchain with G-Cter in SUMO)" evidence="15">
    <location>
        <position position="508"/>
    </location>
</feature>
<evidence type="ECO:0000256" key="3">
    <source>
        <dbReference type="ARBA" id="ARBA00022553"/>
    </source>
</evidence>
<dbReference type="GO" id="GO:0043138">
    <property type="term" value="F:3'-5' DNA helicase activity"/>
    <property type="evidence" value="ECO:0007669"/>
    <property type="project" value="UniProtKB-UniRule"/>
</dbReference>
<keyword evidence="3 15" id="KW-0597">Phosphoprotein</keyword>
<dbReference type="Pfam" id="PF00524">
    <property type="entry name" value="PPV_E1_N"/>
    <property type="match status" value="1"/>
</dbReference>
<dbReference type="Pfam" id="PF00519">
    <property type="entry name" value="PPV_E1_C"/>
    <property type="match status" value="1"/>
</dbReference>
<dbReference type="PIRSF" id="PIRSF003383">
    <property type="entry name" value="Rep_E1_papillomaV"/>
    <property type="match status" value="1"/>
</dbReference>
<comment type="catalytic activity">
    <reaction evidence="12 15">
        <text>Couples ATP hydrolysis with the unwinding of duplex DNA by translocating in the 3'-5' direction.</text>
        <dbReference type="EC" id="5.6.2.4"/>
    </reaction>
</comment>
<feature type="compositionally biased region" description="Polar residues" evidence="17">
    <location>
        <begin position="80"/>
        <end position="90"/>
    </location>
</feature>
<evidence type="ECO:0000313" key="19">
    <source>
        <dbReference type="EMBL" id="AHL83544.1"/>
    </source>
</evidence>
<dbReference type="Pfam" id="PF20450">
    <property type="entry name" value="PPV_E1_DBD"/>
    <property type="match status" value="1"/>
</dbReference>
<keyword evidence="7 15" id="KW-0378">Hydrolase</keyword>
<evidence type="ECO:0000313" key="20">
    <source>
        <dbReference type="Proteomes" id="UP000132112"/>
    </source>
</evidence>
<comment type="PTM">
    <text evidence="15">Sumoylated.</text>
</comment>
<dbReference type="InterPro" id="IPR016393">
    <property type="entry name" value="Rep_E1_papillomaV"/>
</dbReference>
<dbReference type="InterPro" id="IPR037102">
    <property type="entry name" value="Znf_lg_T-Ag_D1_dom_sf"/>
</dbReference>
<evidence type="ECO:0000256" key="5">
    <source>
        <dbReference type="ARBA" id="ARBA00022705"/>
    </source>
</evidence>
<evidence type="ECO:0000256" key="11">
    <source>
        <dbReference type="ARBA" id="ARBA00023235"/>
    </source>
</evidence>
<comment type="similarity">
    <text evidence="15 16">Belongs to the papillomaviridae E1 protein family.</text>
</comment>
<comment type="function">
    <text evidence="14 15">ATP-dependent DNA 3'-5' helicase required for initiation of viral DNA replication. It forms a complex with the viral E2 protein. The E1-E2 complex binds to the replication origin which contains binding sites for both proteins. During the initial step, a dimer of E1 interacts with a dimer of protein E2 leading to a complex that binds the viral origin of replication with high specificity. Then, a second dimer of E1 displaces the E2 dimer in an ATP-dependent manner to form the E1 tetramer. Following this, two E1 monomers are added to each half of the site, which results in the formation of two E1 trimers on the viral ori. Subsequently, two hexamers will be created. The double hexamer acts as a bi-directional helicase machinery and unwinds the viral DNA and then recruits the host DNA polymerase to start replication.</text>
</comment>
<dbReference type="SUPFAM" id="SSF55464">
    <property type="entry name" value="Origin of replication-binding domain, RBD-like"/>
    <property type="match status" value="1"/>
</dbReference>
<evidence type="ECO:0000256" key="9">
    <source>
        <dbReference type="ARBA" id="ARBA00022840"/>
    </source>
</evidence>
<keyword evidence="11 15" id="KW-0413">Isomerase</keyword>
<keyword evidence="2 15" id="KW-0244">Early protein</keyword>
<feature type="compositionally biased region" description="Acidic residues" evidence="17">
    <location>
        <begin position="574"/>
        <end position="583"/>
    </location>
</feature>
<protein>
    <recommendedName>
        <fullName evidence="15 16">Replication protein E1</fullName>
        <ecNumber evidence="15 16">5.6.2.4</ecNumber>
    </recommendedName>
    <alternativeName>
        <fullName evidence="15">ATP-dependent helicase E1</fullName>
    </alternativeName>
    <alternativeName>
        <fullName evidence="15">DNA 3'-5' helicase E1</fullName>
    </alternativeName>
</protein>
<comment type="function">
    <text evidence="16">ATP-dependent DNA helicase required for initiation of viral DNA replication. It forms a complex with the viral E2 protein. The E1-E2 complex binds to the replication origin which contains binding sites for both proteins.</text>
</comment>
<keyword evidence="15" id="KW-1017">Isopeptide bond</keyword>
<keyword evidence="5 15" id="KW-0235">DNA replication</keyword>
<feature type="short sequence motif" description="Nuclear export signal" evidence="15">
    <location>
        <begin position="92"/>
        <end position="101"/>
    </location>
</feature>
<keyword evidence="10 15" id="KW-0238">DNA-binding</keyword>
<dbReference type="Proteomes" id="UP000132112">
    <property type="component" value="Segment"/>
</dbReference>
<dbReference type="OrthoDB" id="4795at10239"/>
<evidence type="ECO:0000256" key="8">
    <source>
        <dbReference type="ARBA" id="ARBA00022806"/>
    </source>
</evidence>
<dbReference type="GO" id="GO:0003677">
    <property type="term" value="F:DNA binding"/>
    <property type="evidence" value="ECO:0007669"/>
    <property type="project" value="UniProtKB-UniRule"/>
</dbReference>
<comment type="subcellular location">
    <subcellularLocation>
        <location evidence="1 15">Host nucleus</location>
    </subcellularLocation>
</comment>
<dbReference type="GO" id="GO:0042025">
    <property type="term" value="C:host cell nucleus"/>
    <property type="evidence" value="ECO:0007669"/>
    <property type="project" value="UniProtKB-SubCell"/>
</dbReference>
<dbReference type="EC" id="5.6.2.4" evidence="15 16"/>
<keyword evidence="8 15" id="KW-0347">Helicase</keyword>